<evidence type="ECO:0000313" key="2">
    <source>
        <dbReference type="Proteomes" id="UP000547510"/>
    </source>
</evidence>
<evidence type="ECO:0000313" key="1">
    <source>
        <dbReference type="EMBL" id="MBB5960661.1"/>
    </source>
</evidence>
<dbReference type="Proteomes" id="UP000547510">
    <property type="component" value="Unassembled WGS sequence"/>
</dbReference>
<accession>A0A841CSA5</accession>
<reference evidence="1 2" key="1">
    <citation type="submission" date="2020-08" db="EMBL/GenBank/DDBJ databases">
        <title>Genomic Encyclopedia of Type Strains, Phase III (KMG-III): the genomes of soil and plant-associated and newly described type strains.</title>
        <authorList>
            <person name="Whitman W."/>
        </authorList>
    </citation>
    <scope>NUCLEOTIDE SEQUENCE [LARGE SCALE GENOMIC DNA]</scope>
    <source>
        <strain evidence="1 2">CECT 8640</strain>
    </source>
</reference>
<sequence length="90" mass="9959">MSFDIDHITASLGYVLASTVHGRRRVRFFRGDPHRELLAELTRLTDNGTLRPVVDRAFPLADIAQAHRALEAGGVRGKIVVTIRTGRPAE</sequence>
<comment type="caution">
    <text evidence="1">The sequence shown here is derived from an EMBL/GenBank/DDBJ whole genome shotgun (WGS) entry which is preliminary data.</text>
</comment>
<protein>
    <submittedName>
        <fullName evidence="1">NADPH:quinone reductase-like Zn-dependent oxidoreductase</fullName>
    </submittedName>
</protein>
<name>A0A841CSA5_9PSEU</name>
<dbReference type="Pfam" id="PF13602">
    <property type="entry name" value="ADH_zinc_N_2"/>
    <property type="match status" value="1"/>
</dbReference>
<dbReference type="RefSeq" id="WP_312865257.1">
    <property type="nucleotide sequence ID" value="NZ_JACHJN010000019.1"/>
</dbReference>
<organism evidence="1 2">
    <name type="scientific">Saccharothrix tamanrassetensis</name>
    <dbReference type="NCBI Taxonomy" id="1051531"/>
    <lineage>
        <taxon>Bacteria</taxon>
        <taxon>Bacillati</taxon>
        <taxon>Actinomycetota</taxon>
        <taxon>Actinomycetes</taxon>
        <taxon>Pseudonocardiales</taxon>
        <taxon>Pseudonocardiaceae</taxon>
        <taxon>Saccharothrix</taxon>
    </lineage>
</organism>
<keyword evidence="2" id="KW-1185">Reference proteome</keyword>
<dbReference type="AlphaFoldDB" id="A0A841CSA5"/>
<proteinExistence type="predicted"/>
<dbReference type="Gene3D" id="3.40.50.720">
    <property type="entry name" value="NAD(P)-binding Rossmann-like Domain"/>
    <property type="match status" value="1"/>
</dbReference>
<dbReference type="EMBL" id="JACHJN010000019">
    <property type="protein sequence ID" value="MBB5960661.1"/>
    <property type="molecule type" value="Genomic_DNA"/>
</dbReference>
<gene>
    <name evidence="1" type="ORF">FHS29_007289</name>
</gene>
<dbReference type="Gene3D" id="3.90.180.10">
    <property type="entry name" value="Medium-chain alcohol dehydrogenases, catalytic domain"/>
    <property type="match status" value="1"/>
</dbReference>